<evidence type="ECO:0000313" key="10">
    <source>
        <dbReference type="Proteomes" id="UP001227831"/>
    </source>
</evidence>
<dbReference type="InterPro" id="IPR050171">
    <property type="entry name" value="MFS_Transporters"/>
</dbReference>
<feature type="domain" description="Major facilitator superfamily (MFS) profile" evidence="8">
    <location>
        <begin position="6"/>
        <end position="389"/>
    </location>
</feature>
<comment type="subcellular location">
    <subcellularLocation>
        <location evidence="1">Cell membrane</location>
        <topology evidence="1">Multi-pass membrane protein</topology>
    </subcellularLocation>
</comment>
<evidence type="ECO:0000256" key="7">
    <source>
        <dbReference type="SAM" id="Phobius"/>
    </source>
</evidence>
<feature type="transmembrane region" description="Helical" evidence="7">
    <location>
        <begin position="131"/>
        <end position="150"/>
    </location>
</feature>
<comment type="caution">
    <text evidence="9">The sequence shown here is derived from an EMBL/GenBank/DDBJ whole genome shotgun (WGS) entry which is preliminary data.</text>
</comment>
<evidence type="ECO:0000256" key="1">
    <source>
        <dbReference type="ARBA" id="ARBA00004651"/>
    </source>
</evidence>
<name>A0ABU1ABU6_9LACO</name>
<dbReference type="PANTHER" id="PTHR23517">
    <property type="entry name" value="RESISTANCE PROTEIN MDTM, PUTATIVE-RELATED-RELATED"/>
    <property type="match status" value="1"/>
</dbReference>
<feature type="transmembrane region" description="Helical" evidence="7">
    <location>
        <begin position="49"/>
        <end position="69"/>
    </location>
</feature>
<dbReference type="Proteomes" id="UP001227831">
    <property type="component" value="Unassembled WGS sequence"/>
</dbReference>
<keyword evidence="4 7" id="KW-0812">Transmembrane</keyword>
<keyword evidence="2" id="KW-0813">Transport</keyword>
<gene>
    <name evidence="9" type="ORF">RA086_12320</name>
</gene>
<dbReference type="EMBL" id="JAVCWF010000001">
    <property type="protein sequence ID" value="MDQ7938395.1"/>
    <property type="molecule type" value="Genomic_DNA"/>
</dbReference>
<evidence type="ECO:0000256" key="3">
    <source>
        <dbReference type="ARBA" id="ARBA00022475"/>
    </source>
</evidence>
<feature type="transmembrane region" description="Helical" evidence="7">
    <location>
        <begin position="205"/>
        <end position="224"/>
    </location>
</feature>
<proteinExistence type="predicted"/>
<evidence type="ECO:0000256" key="6">
    <source>
        <dbReference type="ARBA" id="ARBA00023136"/>
    </source>
</evidence>
<evidence type="ECO:0000256" key="2">
    <source>
        <dbReference type="ARBA" id="ARBA00022448"/>
    </source>
</evidence>
<dbReference type="InterPro" id="IPR036259">
    <property type="entry name" value="MFS_trans_sf"/>
</dbReference>
<keyword evidence="5 7" id="KW-1133">Transmembrane helix</keyword>
<organism evidence="9 10">
    <name type="scientific">Lactiplantibacillus brownii</name>
    <dbReference type="NCBI Taxonomy" id="3069269"/>
    <lineage>
        <taxon>Bacteria</taxon>
        <taxon>Bacillati</taxon>
        <taxon>Bacillota</taxon>
        <taxon>Bacilli</taxon>
        <taxon>Lactobacillales</taxon>
        <taxon>Lactobacillaceae</taxon>
        <taxon>Lactiplantibacillus</taxon>
    </lineage>
</organism>
<feature type="transmembrane region" description="Helical" evidence="7">
    <location>
        <begin position="269"/>
        <end position="285"/>
    </location>
</feature>
<dbReference type="PANTHER" id="PTHR23517:SF2">
    <property type="entry name" value="MULTIDRUG RESISTANCE PROTEIN MDTH"/>
    <property type="match status" value="1"/>
</dbReference>
<feature type="transmembrane region" description="Helical" evidence="7">
    <location>
        <begin position="362"/>
        <end position="383"/>
    </location>
</feature>
<dbReference type="Pfam" id="PF07690">
    <property type="entry name" value="MFS_1"/>
    <property type="match status" value="1"/>
</dbReference>
<feature type="transmembrane region" description="Helical" evidence="7">
    <location>
        <begin position="244"/>
        <end position="262"/>
    </location>
</feature>
<dbReference type="InterPro" id="IPR011701">
    <property type="entry name" value="MFS"/>
</dbReference>
<protein>
    <submittedName>
        <fullName evidence="9">MFS transporter</fullName>
    </submittedName>
</protein>
<dbReference type="InterPro" id="IPR020846">
    <property type="entry name" value="MFS_dom"/>
</dbReference>
<feature type="transmembrane region" description="Helical" evidence="7">
    <location>
        <begin position="162"/>
        <end position="182"/>
    </location>
</feature>
<accession>A0ABU1ABU6</accession>
<keyword evidence="6 7" id="KW-0472">Membrane</keyword>
<dbReference type="RefSeq" id="WP_308704077.1">
    <property type="nucleotide sequence ID" value="NZ_AP027463.1"/>
</dbReference>
<evidence type="ECO:0000259" key="8">
    <source>
        <dbReference type="PROSITE" id="PS50850"/>
    </source>
</evidence>
<reference evidence="9 10" key="1">
    <citation type="journal article" date="2023" name="Int. J. Syst. Evol. Microbiol.">
        <title>Lactiplantibacillus brownii sp. nov., a novel psychrotolerant species isolated from sauerkraut.</title>
        <authorList>
            <person name="Heng Y.C."/>
            <person name="Silvaraju S."/>
            <person name="Lee J.K.Y."/>
            <person name="Kittelmann S."/>
        </authorList>
    </citation>
    <scope>NUCLEOTIDE SEQUENCE [LARGE SCALE GENOMIC DNA]</scope>
    <source>
        <strain evidence="9 10">WILCCON 0030</strain>
    </source>
</reference>
<feature type="transmembrane region" description="Helical" evidence="7">
    <location>
        <begin position="291"/>
        <end position="313"/>
    </location>
</feature>
<evidence type="ECO:0000256" key="4">
    <source>
        <dbReference type="ARBA" id="ARBA00022692"/>
    </source>
</evidence>
<evidence type="ECO:0000256" key="5">
    <source>
        <dbReference type="ARBA" id="ARBA00022989"/>
    </source>
</evidence>
<evidence type="ECO:0000313" key="9">
    <source>
        <dbReference type="EMBL" id="MDQ7938395.1"/>
    </source>
</evidence>
<dbReference type="SUPFAM" id="SSF103473">
    <property type="entry name" value="MFS general substrate transporter"/>
    <property type="match status" value="1"/>
</dbReference>
<keyword evidence="10" id="KW-1185">Reference proteome</keyword>
<keyword evidence="3" id="KW-1003">Cell membrane</keyword>
<feature type="transmembrane region" description="Helical" evidence="7">
    <location>
        <begin position="104"/>
        <end position="124"/>
    </location>
</feature>
<feature type="transmembrane region" description="Helical" evidence="7">
    <location>
        <begin position="325"/>
        <end position="342"/>
    </location>
</feature>
<feature type="transmembrane region" description="Helical" evidence="7">
    <location>
        <begin position="76"/>
        <end position="98"/>
    </location>
</feature>
<sequence>MKKGWLMKFSLLSISLVLTSASVISGNIPAMAKSFPDVPLSSIEMLTTVPALMVLIFVLLSSFFAKWLGTKQTVQLGLIISLISGLIPVFSTNFTAILLSRAGLGIGFGLFNSLAVSMISYFFDGDERAKLIGFQSAFQSLGTAILAFVAGQLLKIDWHTSFWVYAIILPIIVLFTLFVPAIPKEQVREQANGTVESKSGLNPKVLGYATFLLVIIIIFSASNVKLAELVTSNGYGTPTDASNILSIMSIAGMVAGFIFGMIYKSLKKYTLPFAILAMAVAYGLFSFSNSILLTGIGALFVGFAFSIVVPYLFNQVNAIAPKGTEALSTSLLLVGANLGSSISPYGLKFLGSISGTSSVNGVYRLGAIIFVIIFVINIVFLILRRTKSIGKLNV</sequence>
<dbReference type="Gene3D" id="1.20.1250.20">
    <property type="entry name" value="MFS general substrate transporter like domains"/>
    <property type="match status" value="1"/>
</dbReference>
<dbReference type="PROSITE" id="PS50850">
    <property type="entry name" value="MFS"/>
    <property type="match status" value="1"/>
</dbReference>